<comment type="caution">
    <text evidence="3">The sequence shown here is derived from an EMBL/GenBank/DDBJ whole genome shotgun (WGS) entry which is preliminary data.</text>
</comment>
<keyword evidence="1" id="KW-0472">Membrane</keyword>
<dbReference type="OMA" id="NKNWDNC"/>
<gene>
    <name evidence="3" type="ORF">FCULG_00008933</name>
</gene>
<evidence type="ECO:0000256" key="1">
    <source>
        <dbReference type="SAM" id="Phobius"/>
    </source>
</evidence>
<keyword evidence="2" id="KW-0732">Signal</keyword>
<feature type="transmembrane region" description="Helical" evidence="1">
    <location>
        <begin position="146"/>
        <end position="171"/>
    </location>
</feature>
<dbReference type="EMBL" id="PVEM01000003">
    <property type="protein sequence ID" value="PTD09692.1"/>
    <property type="molecule type" value="Genomic_DNA"/>
</dbReference>
<protein>
    <submittedName>
        <fullName evidence="3">Uncharacterized protein</fullName>
    </submittedName>
</protein>
<dbReference type="Proteomes" id="UP000241587">
    <property type="component" value="Unassembled WGS sequence"/>
</dbReference>
<keyword evidence="1" id="KW-0812">Transmembrane</keyword>
<reference evidence="3 4" key="1">
    <citation type="submission" date="2018-02" db="EMBL/GenBank/DDBJ databases">
        <title>Fusarium culmorum secondary metabolites in fungal-bacterial-plant interactions.</title>
        <authorList>
            <person name="Schmidt R."/>
        </authorList>
    </citation>
    <scope>NUCLEOTIDE SEQUENCE [LARGE SCALE GENOMIC DNA]</scope>
    <source>
        <strain evidence="3 4">PV</strain>
    </source>
</reference>
<organism evidence="3 4">
    <name type="scientific">Fusarium culmorum</name>
    <dbReference type="NCBI Taxonomy" id="5516"/>
    <lineage>
        <taxon>Eukaryota</taxon>
        <taxon>Fungi</taxon>
        <taxon>Dikarya</taxon>
        <taxon>Ascomycota</taxon>
        <taxon>Pezizomycotina</taxon>
        <taxon>Sordariomycetes</taxon>
        <taxon>Hypocreomycetidae</taxon>
        <taxon>Hypocreales</taxon>
        <taxon>Nectriaceae</taxon>
        <taxon>Fusarium</taxon>
    </lineage>
</organism>
<feature type="signal peptide" evidence="2">
    <location>
        <begin position="1"/>
        <end position="18"/>
    </location>
</feature>
<evidence type="ECO:0000313" key="3">
    <source>
        <dbReference type="EMBL" id="PTD09692.1"/>
    </source>
</evidence>
<name>A0A2T4H1M4_FUSCU</name>
<keyword evidence="4" id="KW-1185">Reference proteome</keyword>
<evidence type="ECO:0000313" key="4">
    <source>
        <dbReference type="Proteomes" id="UP000241587"/>
    </source>
</evidence>
<dbReference type="AlphaFoldDB" id="A0A2T4H1M4"/>
<dbReference type="OrthoDB" id="5215637at2759"/>
<evidence type="ECO:0000256" key="2">
    <source>
        <dbReference type="SAM" id="SignalP"/>
    </source>
</evidence>
<keyword evidence="1" id="KW-1133">Transmembrane helix</keyword>
<accession>A0A2T4H1M4</accession>
<feature type="chain" id="PRO_5015703614" evidence="2">
    <location>
        <begin position="19"/>
        <end position="232"/>
    </location>
</feature>
<proteinExistence type="predicted"/>
<sequence>MKMNERYLLILFSQYALAQVCYFFGDKTKTFQTSPGYKPCSSKITAYSTCCDFGNGDKCLENGLCLQPDTNETGVMYRGDCTNKNWDNCPDICLRVNTGGAEPLRQCSSKDYCCWSDSRGSNCCNLEGRQFPVTDGPHVNRRKTPVAAIAGGVVAGVVVIIGLLGLCWWWFRRRRASVNGKANINDKGCEKRDKSTTTFNPALAEVDAGPGSVLEESNARVIQRKTVHELPA</sequence>